<reference evidence="15 16" key="1">
    <citation type="submission" date="2023-12" db="EMBL/GenBank/DDBJ databases">
        <title>A high-quality genome assembly for Dillenia turbinata (Dilleniales).</title>
        <authorList>
            <person name="Chanderbali A."/>
        </authorList>
    </citation>
    <scope>NUCLEOTIDE SEQUENCE [LARGE SCALE GENOMIC DNA]</scope>
    <source>
        <strain evidence="15">LSX21</strain>
        <tissue evidence="15">Leaf</tissue>
    </source>
</reference>
<evidence type="ECO:0000313" key="15">
    <source>
        <dbReference type="EMBL" id="KAK6931974.1"/>
    </source>
</evidence>
<evidence type="ECO:0000256" key="4">
    <source>
        <dbReference type="ARBA" id="ARBA00022617"/>
    </source>
</evidence>
<keyword evidence="13" id="KW-0964">Secreted</keyword>
<feature type="binding site" evidence="10">
    <location>
        <position position="105"/>
    </location>
    <ligand>
        <name>Ca(2+)</name>
        <dbReference type="ChEBI" id="CHEBI:29108"/>
        <label>1</label>
    </ligand>
</feature>
<dbReference type="AlphaFoldDB" id="A0AAN8VED3"/>
<keyword evidence="13" id="KW-0376">Hydrogen peroxide</keyword>
<dbReference type="Proteomes" id="UP001370490">
    <property type="component" value="Unassembled WGS sequence"/>
</dbReference>
<dbReference type="EC" id="1.11.1.7" evidence="2 13"/>
<feature type="binding site" evidence="10">
    <location>
        <position position="107"/>
    </location>
    <ligand>
        <name>Ca(2+)</name>
        <dbReference type="ChEBI" id="CHEBI:29108"/>
        <label>1</label>
    </ligand>
</feature>
<keyword evidence="7 13" id="KW-0408">Iron</keyword>
<comment type="cofactor">
    <cofactor evidence="10 13">
        <name>Ca(2+)</name>
        <dbReference type="ChEBI" id="CHEBI:29108"/>
    </cofactor>
    <text evidence="10 13">Binds 2 calcium ions per subunit.</text>
</comment>
<dbReference type="InterPro" id="IPR010255">
    <property type="entry name" value="Haem_peroxidase_sf"/>
</dbReference>
<dbReference type="InterPro" id="IPR000823">
    <property type="entry name" value="Peroxidase_pln"/>
</dbReference>
<evidence type="ECO:0000256" key="10">
    <source>
        <dbReference type="PIRSR" id="PIRSR600823-3"/>
    </source>
</evidence>
<keyword evidence="10 13" id="KW-0106">Calcium</keyword>
<dbReference type="Gene3D" id="1.10.520.10">
    <property type="match status" value="1"/>
</dbReference>
<feature type="site" description="Transition state stabilizer" evidence="11">
    <location>
        <position position="95"/>
    </location>
</feature>
<dbReference type="GO" id="GO:0006979">
    <property type="term" value="P:response to oxidative stress"/>
    <property type="evidence" value="ECO:0007669"/>
    <property type="project" value="UniProtKB-UniRule"/>
</dbReference>
<dbReference type="GO" id="GO:0046872">
    <property type="term" value="F:metal ion binding"/>
    <property type="evidence" value="ECO:0007669"/>
    <property type="project" value="UniProtKB-UniRule"/>
</dbReference>
<keyword evidence="16" id="KW-1185">Reference proteome</keyword>
<accession>A0AAN8VED3</accession>
<comment type="subcellular location">
    <subcellularLocation>
        <location evidence="13">Secreted</location>
    </subcellularLocation>
</comment>
<feature type="binding site" evidence="9">
    <location>
        <position position="164"/>
    </location>
    <ligand>
        <name>substrate</name>
    </ligand>
</feature>
<feature type="binding site" evidence="10">
    <location>
        <position position="225"/>
    </location>
    <ligand>
        <name>Ca(2+)</name>
        <dbReference type="ChEBI" id="CHEBI:29108"/>
        <label>2</label>
    </ligand>
</feature>
<comment type="cofactor">
    <cofactor evidence="13">
        <name>heme b</name>
        <dbReference type="ChEBI" id="CHEBI:60344"/>
    </cofactor>
    <text evidence="13">Binds 1 heme b (iron(II)-protoporphyrin IX) group per subunit.</text>
</comment>
<evidence type="ECO:0000256" key="13">
    <source>
        <dbReference type="RuleBase" id="RU362060"/>
    </source>
</evidence>
<dbReference type="PRINTS" id="PR00461">
    <property type="entry name" value="PLPEROXIDASE"/>
</dbReference>
<feature type="disulfide bond" evidence="12">
    <location>
        <begin position="101"/>
        <end position="106"/>
    </location>
</feature>
<feature type="domain" description="Plant heme peroxidase family profile" evidence="14">
    <location>
        <begin position="58"/>
        <end position="298"/>
    </location>
</feature>
<evidence type="ECO:0000256" key="11">
    <source>
        <dbReference type="PIRSR" id="PIRSR600823-4"/>
    </source>
</evidence>
<dbReference type="PANTHER" id="PTHR31517:SF17">
    <property type="entry name" value="PEROXIDASE 6"/>
    <property type="match status" value="1"/>
</dbReference>
<dbReference type="PROSITE" id="PS50873">
    <property type="entry name" value="PEROXIDASE_4"/>
    <property type="match status" value="1"/>
</dbReference>
<feature type="binding site" evidence="10">
    <location>
        <position position="118"/>
    </location>
    <ligand>
        <name>Ca(2+)</name>
        <dbReference type="ChEBI" id="CHEBI:29108"/>
        <label>1</label>
    </ligand>
</feature>
<keyword evidence="3 13" id="KW-0575">Peroxidase</keyword>
<dbReference type="GO" id="GO:0042744">
    <property type="term" value="P:hydrogen peroxide catabolic process"/>
    <property type="evidence" value="ECO:0007669"/>
    <property type="project" value="UniProtKB-KW"/>
</dbReference>
<feature type="binding site" evidence="10">
    <location>
        <position position="217"/>
    </location>
    <ligand>
        <name>Ca(2+)</name>
        <dbReference type="ChEBI" id="CHEBI:29108"/>
        <label>2</label>
    </ligand>
</feature>
<dbReference type="SUPFAM" id="SSF48113">
    <property type="entry name" value="Heme-dependent peroxidases"/>
    <property type="match status" value="1"/>
</dbReference>
<dbReference type="PRINTS" id="PR00458">
    <property type="entry name" value="PEROXIDASE"/>
</dbReference>
<feature type="chain" id="PRO_5042663643" description="Peroxidase" evidence="13">
    <location>
        <begin position="26"/>
        <end position="300"/>
    </location>
</feature>
<comment type="catalytic activity">
    <reaction evidence="1 13">
        <text>2 a phenolic donor + H2O2 = 2 a phenolic radical donor + 2 H2O</text>
        <dbReference type="Rhea" id="RHEA:56136"/>
        <dbReference type="ChEBI" id="CHEBI:15377"/>
        <dbReference type="ChEBI" id="CHEBI:16240"/>
        <dbReference type="ChEBI" id="CHEBI:139520"/>
        <dbReference type="ChEBI" id="CHEBI:139521"/>
        <dbReference type="EC" id="1.11.1.7"/>
    </reaction>
</comment>
<evidence type="ECO:0000256" key="8">
    <source>
        <dbReference type="PIRSR" id="PIRSR600823-1"/>
    </source>
</evidence>
<feature type="binding site" evidence="10">
    <location>
        <position position="100"/>
    </location>
    <ligand>
        <name>Ca(2+)</name>
        <dbReference type="ChEBI" id="CHEBI:29108"/>
        <label>1</label>
    </ligand>
</feature>
<evidence type="ECO:0000256" key="12">
    <source>
        <dbReference type="PIRSR" id="PIRSR600823-5"/>
    </source>
</evidence>
<dbReference type="GO" id="GO:0005576">
    <property type="term" value="C:extracellular region"/>
    <property type="evidence" value="ECO:0007669"/>
    <property type="project" value="UniProtKB-SubCell"/>
</dbReference>
<protein>
    <recommendedName>
        <fullName evidence="2 13">Peroxidase</fullName>
        <ecNumber evidence="2 13">1.11.1.7</ecNumber>
    </recommendedName>
</protein>
<dbReference type="PROSITE" id="PS00436">
    <property type="entry name" value="PEROXIDASE_2"/>
    <property type="match status" value="1"/>
</dbReference>
<evidence type="ECO:0000256" key="6">
    <source>
        <dbReference type="ARBA" id="ARBA00023002"/>
    </source>
</evidence>
<keyword evidence="4 13" id="KW-0349">Heme</keyword>
<feature type="active site" description="Proton acceptor" evidence="8">
    <location>
        <position position="99"/>
    </location>
</feature>
<evidence type="ECO:0000256" key="2">
    <source>
        <dbReference type="ARBA" id="ARBA00012313"/>
    </source>
</evidence>
<evidence type="ECO:0000256" key="7">
    <source>
        <dbReference type="ARBA" id="ARBA00023004"/>
    </source>
</evidence>
<evidence type="ECO:0000256" key="1">
    <source>
        <dbReference type="ARBA" id="ARBA00000189"/>
    </source>
</evidence>
<dbReference type="InterPro" id="IPR002016">
    <property type="entry name" value="Haem_peroxidase"/>
</dbReference>
<comment type="similarity">
    <text evidence="13">Belongs to the peroxidase family. Classical plant (class III) peroxidase subfamily.</text>
</comment>
<dbReference type="GO" id="GO:0020037">
    <property type="term" value="F:heme binding"/>
    <property type="evidence" value="ECO:0007669"/>
    <property type="project" value="UniProtKB-UniRule"/>
</dbReference>
<dbReference type="PANTHER" id="PTHR31517">
    <property type="match status" value="1"/>
</dbReference>
<dbReference type="Pfam" id="PF00141">
    <property type="entry name" value="peroxidase"/>
    <property type="match status" value="2"/>
</dbReference>
<evidence type="ECO:0000259" key="14">
    <source>
        <dbReference type="PROSITE" id="PS50873"/>
    </source>
</evidence>
<dbReference type="Gene3D" id="1.10.420.10">
    <property type="entry name" value="Peroxidase, domain 2"/>
    <property type="match status" value="1"/>
</dbReference>
<dbReference type="EMBL" id="JBAMMX010000010">
    <property type="protein sequence ID" value="KAK6931974.1"/>
    <property type="molecule type" value="Genomic_DNA"/>
</dbReference>
<organism evidence="15 16">
    <name type="scientific">Dillenia turbinata</name>
    <dbReference type="NCBI Taxonomy" id="194707"/>
    <lineage>
        <taxon>Eukaryota</taxon>
        <taxon>Viridiplantae</taxon>
        <taxon>Streptophyta</taxon>
        <taxon>Embryophyta</taxon>
        <taxon>Tracheophyta</taxon>
        <taxon>Spermatophyta</taxon>
        <taxon>Magnoliopsida</taxon>
        <taxon>eudicotyledons</taxon>
        <taxon>Gunneridae</taxon>
        <taxon>Pentapetalae</taxon>
        <taxon>Dilleniales</taxon>
        <taxon>Dilleniaceae</taxon>
        <taxon>Dillenia</taxon>
    </lineage>
</organism>
<keyword evidence="5 10" id="KW-0479">Metal-binding</keyword>
<feature type="binding site" evidence="10">
    <location>
        <position position="220"/>
    </location>
    <ligand>
        <name>Ca(2+)</name>
        <dbReference type="ChEBI" id="CHEBI:29108"/>
        <label>2</label>
    </ligand>
</feature>
<evidence type="ECO:0000313" key="16">
    <source>
        <dbReference type="Proteomes" id="UP001370490"/>
    </source>
</evidence>
<feature type="binding site" evidence="10">
    <location>
        <position position="109"/>
    </location>
    <ligand>
        <name>Ca(2+)</name>
        <dbReference type="ChEBI" id="CHEBI:29108"/>
        <label>1</label>
    </ligand>
</feature>
<dbReference type="InterPro" id="IPR019794">
    <property type="entry name" value="Peroxidases_AS"/>
</dbReference>
<keyword evidence="13" id="KW-0732">Signal</keyword>
<evidence type="ECO:0000256" key="5">
    <source>
        <dbReference type="ARBA" id="ARBA00022723"/>
    </source>
</evidence>
<keyword evidence="12" id="KW-1015">Disulfide bond</keyword>
<feature type="signal peptide" evidence="13">
    <location>
        <begin position="1"/>
        <end position="25"/>
    </location>
</feature>
<dbReference type="GO" id="GO:0140825">
    <property type="term" value="F:lactoperoxidase activity"/>
    <property type="evidence" value="ECO:0007669"/>
    <property type="project" value="UniProtKB-EC"/>
</dbReference>
<name>A0AAN8VED3_9MAGN</name>
<feature type="disulfide bond" evidence="12">
    <location>
        <begin position="136"/>
        <end position="294"/>
    </location>
</feature>
<keyword evidence="6 13" id="KW-0560">Oxidoreductase</keyword>
<comment type="caution">
    <text evidence="15">The sequence shown here is derived from an EMBL/GenBank/DDBJ whole genome shotgun (WGS) entry which is preliminary data.</text>
</comment>
<evidence type="ECO:0000256" key="3">
    <source>
        <dbReference type="ARBA" id="ARBA00022559"/>
    </source>
</evidence>
<comment type="function">
    <text evidence="13">Removal of H(2)O(2), oxidation of toxic reductants, biosynthesis and degradation of lignin, suberization, auxin catabolism, response to environmental stresses such as wounding, pathogen attack and oxidative stress.</text>
</comment>
<gene>
    <name evidence="15" type="ORF">RJ641_001598</name>
</gene>
<proteinExistence type="inferred from homology"/>
<evidence type="ECO:0000256" key="9">
    <source>
        <dbReference type="PIRSR" id="PIRSR600823-2"/>
    </source>
</evidence>
<sequence>MKSKYLSSSFSFALFILVWVELVTATFINGDGNLNEQLVPVEGVPVHQLSHSFPEQDYLSFGYYQQSCSPAESIIHNKVKEWSDKDYTLAPSLIRLHFHDCSIRGCDASILLDNEGGERTAASKTLRGFEPETQRCMPVAHSGKFLTEEKMAFVSIGEEANSVPHGQESITELIEFFQSKGLNVFDLAVLSDPCINPRYLNYLKRKCRWASEYMELDATTPQKLDSVYFTNLEHGMGLLSTEQLLNSDSRTSPLISMLASQTEIFMQQFAASMVKLGTVQVLTGSDEGEVRTSCSCVNSN</sequence>